<evidence type="ECO:0000259" key="1">
    <source>
        <dbReference type="PROSITE" id="PS50995"/>
    </source>
</evidence>
<dbReference type="PANTHER" id="PTHR33164:SF105">
    <property type="entry name" value="TRANSCRIPTIONAL REPRESSOR PROTEIN-RELATED"/>
    <property type="match status" value="1"/>
</dbReference>
<dbReference type="RefSeq" id="WP_128565535.1">
    <property type="nucleotide sequence ID" value="NZ_BPQH01000034.1"/>
</dbReference>
<dbReference type="Gene3D" id="1.10.10.10">
    <property type="entry name" value="Winged helix-like DNA-binding domain superfamily/Winged helix DNA-binding domain"/>
    <property type="match status" value="1"/>
</dbReference>
<dbReference type="PROSITE" id="PS50995">
    <property type="entry name" value="HTH_MARR_2"/>
    <property type="match status" value="1"/>
</dbReference>
<dbReference type="Proteomes" id="UP001055167">
    <property type="component" value="Unassembled WGS sequence"/>
</dbReference>
<reference evidence="2" key="2">
    <citation type="submission" date="2021-08" db="EMBL/GenBank/DDBJ databases">
        <authorList>
            <person name="Tani A."/>
            <person name="Ola A."/>
            <person name="Ogura Y."/>
            <person name="Katsura K."/>
            <person name="Hayashi T."/>
        </authorList>
    </citation>
    <scope>NUCLEOTIDE SEQUENCE</scope>
    <source>
        <strain evidence="2">KCTC 52305</strain>
    </source>
</reference>
<comment type="caution">
    <text evidence="2">The sequence shown here is derived from an EMBL/GenBank/DDBJ whole genome shotgun (WGS) entry which is preliminary data.</text>
</comment>
<dbReference type="EMBL" id="BPQH01000034">
    <property type="protein sequence ID" value="GJD53671.1"/>
    <property type="molecule type" value="Genomic_DNA"/>
</dbReference>
<dbReference type="InterPro" id="IPR000835">
    <property type="entry name" value="HTH_MarR-typ"/>
</dbReference>
<evidence type="ECO:0000313" key="2">
    <source>
        <dbReference type="EMBL" id="GJD53671.1"/>
    </source>
</evidence>
<feature type="domain" description="HTH marR-type" evidence="1">
    <location>
        <begin position="14"/>
        <end position="142"/>
    </location>
</feature>
<gene>
    <name evidence="2" type="ORF">OPKNFCMD_6448</name>
</gene>
<dbReference type="PANTHER" id="PTHR33164">
    <property type="entry name" value="TRANSCRIPTIONAL REGULATOR, MARR FAMILY"/>
    <property type="match status" value="1"/>
</dbReference>
<accession>A0ABQ4R7I5</accession>
<keyword evidence="3" id="KW-1185">Reference proteome</keyword>
<sequence>MRDRTRTDPTRCSNALLRQAMRGVGQLYDEGLAPSGLRATQHGLLATVARLGAPTMGALADTLVMDLSGLVRTLRPLTRDGYLRLVPDARDRRVRLVALTPLGEAKLAETSRLWRAVQDRFEAAFGRERAAELRRVHAVLASREFRAAFLSGRAVDPPGGPTEAPGGPGA</sequence>
<dbReference type="InterPro" id="IPR039422">
    <property type="entry name" value="MarR/SlyA-like"/>
</dbReference>
<dbReference type="InterPro" id="IPR036388">
    <property type="entry name" value="WH-like_DNA-bd_sf"/>
</dbReference>
<dbReference type="SMART" id="SM00347">
    <property type="entry name" value="HTH_MARR"/>
    <property type="match status" value="1"/>
</dbReference>
<protein>
    <recommendedName>
        <fullName evidence="1">HTH marR-type domain-containing protein</fullName>
    </recommendedName>
</protein>
<organism evidence="2 3">
    <name type="scientific">Methylobacterium crusticola</name>
    <dbReference type="NCBI Taxonomy" id="1697972"/>
    <lineage>
        <taxon>Bacteria</taxon>
        <taxon>Pseudomonadati</taxon>
        <taxon>Pseudomonadota</taxon>
        <taxon>Alphaproteobacteria</taxon>
        <taxon>Hyphomicrobiales</taxon>
        <taxon>Methylobacteriaceae</taxon>
        <taxon>Methylobacterium</taxon>
    </lineage>
</organism>
<evidence type="ECO:0000313" key="3">
    <source>
        <dbReference type="Proteomes" id="UP001055167"/>
    </source>
</evidence>
<name>A0ABQ4R7I5_9HYPH</name>
<proteinExistence type="predicted"/>
<reference evidence="2" key="1">
    <citation type="journal article" date="2021" name="Front. Microbiol.">
        <title>Comprehensive Comparative Genomics and Phenotyping of Methylobacterium Species.</title>
        <authorList>
            <person name="Alessa O."/>
            <person name="Ogura Y."/>
            <person name="Fujitani Y."/>
            <person name="Takami H."/>
            <person name="Hayashi T."/>
            <person name="Sahin N."/>
            <person name="Tani A."/>
        </authorList>
    </citation>
    <scope>NUCLEOTIDE SEQUENCE</scope>
    <source>
        <strain evidence="2">KCTC 52305</strain>
    </source>
</reference>
<dbReference type="SUPFAM" id="SSF46785">
    <property type="entry name" value="Winged helix' DNA-binding domain"/>
    <property type="match status" value="1"/>
</dbReference>
<dbReference type="Pfam" id="PF12802">
    <property type="entry name" value="MarR_2"/>
    <property type="match status" value="1"/>
</dbReference>
<dbReference type="InterPro" id="IPR036390">
    <property type="entry name" value="WH_DNA-bd_sf"/>
</dbReference>